<name>A0A4Y7IRE9_PAPSO</name>
<feature type="transmembrane region" description="Helical" evidence="1">
    <location>
        <begin position="9"/>
        <end position="25"/>
    </location>
</feature>
<proteinExistence type="predicted"/>
<evidence type="ECO:0000313" key="3">
    <source>
        <dbReference type="Proteomes" id="UP000316621"/>
    </source>
</evidence>
<evidence type="ECO:0000313" key="2">
    <source>
        <dbReference type="EMBL" id="RZC50706.1"/>
    </source>
</evidence>
<gene>
    <name evidence="2" type="ORF">C5167_019136</name>
</gene>
<organism evidence="2 3">
    <name type="scientific">Papaver somniferum</name>
    <name type="common">Opium poppy</name>
    <dbReference type="NCBI Taxonomy" id="3469"/>
    <lineage>
        <taxon>Eukaryota</taxon>
        <taxon>Viridiplantae</taxon>
        <taxon>Streptophyta</taxon>
        <taxon>Embryophyta</taxon>
        <taxon>Tracheophyta</taxon>
        <taxon>Spermatophyta</taxon>
        <taxon>Magnoliopsida</taxon>
        <taxon>Ranunculales</taxon>
        <taxon>Papaveraceae</taxon>
        <taxon>Papaveroideae</taxon>
        <taxon>Papaver</taxon>
    </lineage>
</organism>
<evidence type="ECO:0000256" key="1">
    <source>
        <dbReference type="SAM" id="Phobius"/>
    </source>
</evidence>
<dbReference type="EMBL" id="CM010716">
    <property type="protein sequence ID" value="RZC50706.1"/>
    <property type="molecule type" value="Genomic_DNA"/>
</dbReference>
<sequence length="66" mass="7669">MNRSDRRESWLWVLGFYIGSLHLFMSFKVERNGDPHRLKAKINPLYSSAAVAAATFELTSIMENFF</sequence>
<keyword evidence="1" id="KW-0812">Transmembrane</keyword>
<keyword evidence="3" id="KW-1185">Reference proteome</keyword>
<dbReference type="Proteomes" id="UP000316621">
    <property type="component" value="Chromosome 2"/>
</dbReference>
<dbReference type="Gramene" id="RZC50706">
    <property type="protein sequence ID" value="RZC50706"/>
    <property type="gene ID" value="C5167_019136"/>
</dbReference>
<accession>A0A4Y7IRE9</accession>
<reference evidence="2 3" key="1">
    <citation type="journal article" date="2018" name="Science">
        <title>The opium poppy genome and morphinan production.</title>
        <authorList>
            <person name="Guo L."/>
            <person name="Winzer T."/>
            <person name="Yang X."/>
            <person name="Li Y."/>
            <person name="Ning Z."/>
            <person name="He Z."/>
            <person name="Teodor R."/>
            <person name="Lu Y."/>
            <person name="Bowser T.A."/>
            <person name="Graham I.A."/>
            <person name="Ye K."/>
        </authorList>
    </citation>
    <scope>NUCLEOTIDE SEQUENCE [LARGE SCALE GENOMIC DNA]</scope>
    <source>
        <strain evidence="3">cv. HN1</strain>
        <tissue evidence="2">Leaves</tissue>
    </source>
</reference>
<keyword evidence="1" id="KW-1133">Transmembrane helix</keyword>
<dbReference type="AlphaFoldDB" id="A0A4Y7IRE9"/>
<protein>
    <submittedName>
        <fullName evidence="2">Uncharacterized protein</fullName>
    </submittedName>
</protein>
<keyword evidence="1" id="KW-0472">Membrane</keyword>